<dbReference type="Pfam" id="PF02518">
    <property type="entry name" value="HATPase_c"/>
    <property type="match status" value="1"/>
</dbReference>
<comment type="caution">
    <text evidence="6">The sequence shown here is derived from an EMBL/GenBank/DDBJ whole genome shotgun (WGS) entry which is preliminary data.</text>
</comment>
<sequence length="1208" mass="132286">MREVSEAARAREVLRYKAPVIAATRLYAQSEIASSPPNADFNANPLLTSLVQLAAWRFDAAGAIISLFDEQNQYFIAQASQTSSIIHPGHDDNDDGEQCSLVGKAIPRPNGFCEDVLLESDTDGGTLPSAESVRLLPVSVVPDIASSPHSSRLIGIPGLCDARFYAAVPIRSPRGINIGVFAVYGSQPRTEIEPRLITFLRDMSSTVTSHLDSTKSRIDLRRSERMVRGLGSFVEGTAGMSFNPTTSNLDSFRNEGLEGTLNTAQQEIQQLDRERKSQVPHFQEFDGSSREDNSDQSRSPEPPACIPARLKNRKAPKSPDTRAEEPPLQSIFPSSSTKEIENTGSTITDEDEHASSVKRAFGRAANIIRESIEVEGVAFIDASLTAFGGLVGSNSFSDSSTSTYSSSEESLIEADKPDNTCDVLGYSTTTSSSLDENASVPDQALIPEKFLKTLLRRYPEGKIFHFGGDGSISATTSDFSGSETSAASSQPSETKIPSNISESTVNKPKECQRNKTWSRQTEGISMSSNPKYNSELRSPLHGVIAAAELLHDTSLDAFQCDVLHSLESCGRVLLDVLNHLLDYSKINTVIQDQRREKKARKSKALDTLNQPQSYNQSRLSTYTHIDSLFEESIDSVFAGHMFQKLSIAQLDHRSDRGIDALALRKTDTLDAVETFGHPTGPFGQLNIQLGDVSVFVDIDPSVPWGSRTQPGALRRIILNILGNSLRFTDRGLVVVTLRQEKTPSRNSSHDTSIKLTVADTGRGIGSYFMQHHLFTPFSQEDPLSPGTGLGLSLVKKIVRSLHGNVSVRSQVGVGTRVQVTVPVPEGTDKKQFGSNFADHKTALDGLRVSLFGLSKTAWKGVEDEPLISEYDLMHKVCSKWLKLQVVGFGNDEIRPDLVLCSEPSMEKLLRKTGKGSLSAPTVVICKDATVAHEHNKIMNEKTGHRILEFISQPIGPRKLAKSLDAALRRWTDAAQTELSDTASDIATPGLQPSTIPFFSEPIVEAPNVPESNSVRNHVSLDELVASPEFPVDDPKTDEVTMLEKDQKQIDTPISNPPRNTIRKSGDKSRSEGQNRSSKSTSRKRTVLLVDDNSINLRILVTYMKKLKRPYKTATNGLEAYEAFAADPSSFSCILMDISMPIMDGLESTRKIRELERSLEQKPAVTIIALTGLASLRPQQEAYASGMDIYLTKPVELQALAKTLAERDI</sequence>
<evidence type="ECO:0000256" key="3">
    <source>
        <dbReference type="SAM" id="MobiDB-lite"/>
    </source>
</evidence>
<evidence type="ECO:0000259" key="5">
    <source>
        <dbReference type="PROSITE" id="PS50110"/>
    </source>
</evidence>
<keyword evidence="1 2" id="KW-0597">Phosphoprotein</keyword>
<dbReference type="Gene3D" id="3.40.50.2300">
    <property type="match status" value="1"/>
</dbReference>
<dbReference type="SUPFAM" id="SSF55781">
    <property type="entry name" value="GAF domain-like"/>
    <property type="match status" value="1"/>
</dbReference>
<organism evidence="6 7">
    <name type="scientific">Xylaria arbuscula</name>
    <dbReference type="NCBI Taxonomy" id="114810"/>
    <lineage>
        <taxon>Eukaryota</taxon>
        <taxon>Fungi</taxon>
        <taxon>Dikarya</taxon>
        <taxon>Ascomycota</taxon>
        <taxon>Pezizomycotina</taxon>
        <taxon>Sordariomycetes</taxon>
        <taxon>Xylariomycetidae</taxon>
        <taxon>Xylariales</taxon>
        <taxon>Xylariaceae</taxon>
        <taxon>Xylaria</taxon>
    </lineage>
</organism>
<dbReference type="Gene3D" id="1.10.287.130">
    <property type="match status" value="1"/>
</dbReference>
<name>A0A9W8NKA9_9PEZI</name>
<dbReference type="Pfam" id="PF00072">
    <property type="entry name" value="Response_reg"/>
    <property type="match status" value="1"/>
</dbReference>
<dbReference type="InterPro" id="IPR003594">
    <property type="entry name" value="HATPase_dom"/>
</dbReference>
<dbReference type="PRINTS" id="PR00344">
    <property type="entry name" value="BCTRLSENSOR"/>
</dbReference>
<feature type="region of interest" description="Disordered" evidence="3">
    <location>
        <begin position="265"/>
        <end position="355"/>
    </location>
</feature>
<evidence type="ECO:0000313" key="6">
    <source>
        <dbReference type="EMBL" id="KAJ3577918.1"/>
    </source>
</evidence>
<dbReference type="InterPro" id="IPR005467">
    <property type="entry name" value="His_kinase_dom"/>
</dbReference>
<dbReference type="PROSITE" id="PS50109">
    <property type="entry name" value="HIS_KIN"/>
    <property type="match status" value="1"/>
</dbReference>
<dbReference type="VEuPathDB" id="FungiDB:F4678DRAFT_301348"/>
<protein>
    <recommendedName>
        <fullName evidence="8">Histidine kinase</fullName>
    </recommendedName>
</protein>
<dbReference type="SUPFAM" id="SSF52172">
    <property type="entry name" value="CheY-like"/>
    <property type="match status" value="1"/>
</dbReference>
<evidence type="ECO:0000313" key="7">
    <source>
        <dbReference type="Proteomes" id="UP001148614"/>
    </source>
</evidence>
<dbReference type="InterPro" id="IPR003661">
    <property type="entry name" value="HisK_dim/P_dom"/>
</dbReference>
<dbReference type="InterPro" id="IPR029016">
    <property type="entry name" value="GAF-like_dom_sf"/>
</dbReference>
<dbReference type="CDD" id="cd17546">
    <property type="entry name" value="REC_hyHK_CKI1_RcsC-like"/>
    <property type="match status" value="1"/>
</dbReference>
<dbReference type="PANTHER" id="PTHR43719:SF69">
    <property type="entry name" value="HISTIDINE KINASE G7"/>
    <property type="match status" value="1"/>
</dbReference>
<reference evidence="6" key="1">
    <citation type="submission" date="2022-07" db="EMBL/GenBank/DDBJ databases">
        <title>Genome Sequence of Xylaria arbuscula.</title>
        <authorList>
            <person name="Buettner E."/>
        </authorList>
    </citation>
    <scope>NUCLEOTIDE SEQUENCE</scope>
    <source>
        <strain evidence="6">VT107</strain>
    </source>
</reference>
<evidence type="ECO:0000256" key="2">
    <source>
        <dbReference type="PROSITE-ProRule" id="PRU00169"/>
    </source>
</evidence>
<feature type="region of interest" description="Disordered" evidence="3">
    <location>
        <begin position="475"/>
        <end position="530"/>
    </location>
</feature>
<dbReference type="InterPro" id="IPR001789">
    <property type="entry name" value="Sig_transdc_resp-reg_receiver"/>
</dbReference>
<dbReference type="Gene3D" id="3.30.565.10">
    <property type="entry name" value="Histidine kinase-like ATPase, C-terminal domain"/>
    <property type="match status" value="1"/>
</dbReference>
<dbReference type="EMBL" id="JANPWZ010000288">
    <property type="protein sequence ID" value="KAJ3577918.1"/>
    <property type="molecule type" value="Genomic_DNA"/>
</dbReference>
<dbReference type="InterPro" id="IPR050956">
    <property type="entry name" value="2C_system_His_kinase"/>
</dbReference>
<evidence type="ECO:0008006" key="8">
    <source>
        <dbReference type="Google" id="ProtNLM"/>
    </source>
</evidence>
<gene>
    <name evidence="6" type="ORF">NPX13_g2647</name>
</gene>
<dbReference type="InterPro" id="IPR036890">
    <property type="entry name" value="HATPase_C_sf"/>
</dbReference>
<feature type="region of interest" description="Disordered" evidence="3">
    <location>
        <begin position="1042"/>
        <end position="1084"/>
    </location>
</feature>
<feature type="compositionally biased region" description="Basic and acidic residues" evidence="3">
    <location>
        <begin position="270"/>
        <end position="295"/>
    </location>
</feature>
<dbReference type="SUPFAM" id="SSF55874">
    <property type="entry name" value="ATPase domain of HSP90 chaperone/DNA topoisomerase II/histidine kinase"/>
    <property type="match status" value="1"/>
</dbReference>
<dbReference type="GO" id="GO:0000155">
    <property type="term" value="F:phosphorelay sensor kinase activity"/>
    <property type="evidence" value="ECO:0007669"/>
    <property type="project" value="InterPro"/>
</dbReference>
<dbReference type="InterPro" id="IPR011006">
    <property type="entry name" value="CheY-like_superfamily"/>
</dbReference>
<dbReference type="Pfam" id="PF00512">
    <property type="entry name" value="HisKA"/>
    <property type="match status" value="1"/>
</dbReference>
<dbReference type="SUPFAM" id="SSF47384">
    <property type="entry name" value="Homodimeric domain of signal transducing histidine kinase"/>
    <property type="match status" value="1"/>
</dbReference>
<feature type="modified residue" description="4-aspartylphosphate" evidence="2">
    <location>
        <position position="1136"/>
    </location>
</feature>
<keyword evidence="7" id="KW-1185">Reference proteome</keyword>
<dbReference type="Gene3D" id="3.30.450.40">
    <property type="match status" value="1"/>
</dbReference>
<dbReference type="SMART" id="SM00387">
    <property type="entry name" value="HATPase_c"/>
    <property type="match status" value="1"/>
</dbReference>
<feature type="compositionally biased region" description="Polar residues" evidence="3">
    <location>
        <begin position="475"/>
        <end position="506"/>
    </location>
</feature>
<dbReference type="InterPro" id="IPR036097">
    <property type="entry name" value="HisK_dim/P_sf"/>
</dbReference>
<evidence type="ECO:0000259" key="4">
    <source>
        <dbReference type="PROSITE" id="PS50109"/>
    </source>
</evidence>
<dbReference type="InterPro" id="IPR004358">
    <property type="entry name" value="Sig_transdc_His_kin-like_C"/>
</dbReference>
<dbReference type="PROSITE" id="PS50110">
    <property type="entry name" value="RESPONSE_REGULATORY"/>
    <property type="match status" value="1"/>
</dbReference>
<evidence type="ECO:0000256" key="1">
    <source>
        <dbReference type="ARBA" id="ARBA00022553"/>
    </source>
</evidence>
<feature type="compositionally biased region" description="Basic and acidic residues" evidence="3">
    <location>
        <begin position="1063"/>
        <end position="1072"/>
    </location>
</feature>
<feature type="domain" description="Histidine kinase" evidence="4">
    <location>
        <begin position="713"/>
        <end position="825"/>
    </location>
</feature>
<dbReference type="CDD" id="cd00082">
    <property type="entry name" value="HisKA"/>
    <property type="match status" value="1"/>
</dbReference>
<dbReference type="Proteomes" id="UP001148614">
    <property type="component" value="Unassembled WGS sequence"/>
</dbReference>
<dbReference type="SMART" id="SM00448">
    <property type="entry name" value="REC"/>
    <property type="match status" value="1"/>
</dbReference>
<dbReference type="AlphaFoldDB" id="A0A9W8NKA9"/>
<feature type="compositionally biased region" description="Polar residues" evidence="3">
    <location>
        <begin position="1049"/>
        <end position="1058"/>
    </location>
</feature>
<dbReference type="PANTHER" id="PTHR43719">
    <property type="entry name" value="TWO-COMPONENT HISTIDINE KINASE"/>
    <property type="match status" value="1"/>
</dbReference>
<feature type="compositionally biased region" description="Polar residues" evidence="3">
    <location>
        <begin position="331"/>
        <end position="347"/>
    </location>
</feature>
<accession>A0A9W8NKA9</accession>
<feature type="domain" description="Response regulatory" evidence="5">
    <location>
        <begin position="1085"/>
        <end position="1207"/>
    </location>
</feature>
<proteinExistence type="predicted"/>
<feature type="compositionally biased region" description="Polar residues" evidence="3">
    <location>
        <begin position="514"/>
        <end position="530"/>
    </location>
</feature>